<name>A0A550JHH7_9BACT</name>
<dbReference type="InterPro" id="IPR052042">
    <property type="entry name" value="Tail_sheath_structural"/>
</dbReference>
<protein>
    <submittedName>
        <fullName evidence="3">Phage tail sheath family protein</fullName>
    </submittedName>
</protein>
<evidence type="ECO:0000259" key="2">
    <source>
        <dbReference type="PROSITE" id="PS51841"/>
    </source>
</evidence>
<dbReference type="EMBL" id="VJVV01000003">
    <property type="protein sequence ID" value="TRO82668.1"/>
    <property type="molecule type" value="Genomic_DNA"/>
</dbReference>
<dbReference type="PROSITE" id="PS51841">
    <property type="entry name" value="LTD"/>
    <property type="match status" value="1"/>
</dbReference>
<keyword evidence="4" id="KW-1185">Reference proteome</keyword>
<evidence type="ECO:0000313" key="4">
    <source>
        <dbReference type="Proteomes" id="UP000317155"/>
    </source>
</evidence>
<reference evidence="3 4" key="1">
    <citation type="submission" date="2019-07" db="EMBL/GenBank/DDBJ databases">
        <title>Insights of Desulfuromonas acetexigens electromicrobiology.</title>
        <authorList>
            <person name="Katuri K."/>
            <person name="Sapireddy V."/>
            <person name="Shaw D.R."/>
            <person name="Saikaly P."/>
        </authorList>
    </citation>
    <scope>NUCLEOTIDE SEQUENCE [LARGE SCALE GENOMIC DNA]</scope>
    <source>
        <strain evidence="3 4">2873</strain>
    </source>
</reference>
<proteinExistence type="inferred from homology"/>
<comment type="similarity">
    <text evidence="1">Belongs to the myoviridae tail sheath protein family.</text>
</comment>
<evidence type="ECO:0000313" key="3">
    <source>
        <dbReference type="EMBL" id="TRO82668.1"/>
    </source>
</evidence>
<comment type="caution">
    <text evidence="3">The sequence shown here is derived from an EMBL/GenBank/DDBJ whole genome shotgun (WGS) entry which is preliminary data.</text>
</comment>
<dbReference type="Gene3D" id="3.40.50.11780">
    <property type="match status" value="1"/>
</dbReference>
<dbReference type="Pfam" id="PF04984">
    <property type="entry name" value="Phage_sheath_1"/>
    <property type="match status" value="1"/>
</dbReference>
<dbReference type="Gene3D" id="2.60.40.1260">
    <property type="entry name" value="Lamin Tail domain"/>
    <property type="match status" value="1"/>
</dbReference>
<dbReference type="Proteomes" id="UP000317155">
    <property type="component" value="Unassembled WGS sequence"/>
</dbReference>
<dbReference type="InterPro" id="IPR001322">
    <property type="entry name" value="Lamin_tail_dom"/>
</dbReference>
<dbReference type="Pfam" id="PF00932">
    <property type="entry name" value="LTD"/>
    <property type="match status" value="1"/>
</dbReference>
<dbReference type="InterPro" id="IPR036415">
    <property type="entry name" value="Lamin_tail_dom_sf"/>
</dbReference>
<gene>
    <name evidence="3" type="ORF">FL622_05650</name>
</gene>
<dbReference type="InterPro" id="IPR035089">
    <property type="entry name" value="Phage_sheath_subtilisin"/>
</dbReference>
<dbReference type="AlphaFoldDB" id="A0A550JHH7"/>
<dbReference type="OrthoDB" id="9767864at2"/>
<dbReference type="PANTHER" id="PTHR35861">
    <property type="match status" value="1"/>
</dbReference>
<sequence length="514" mass="56087">MSGSGLAAPGVYFREEVSAPARPALRTGVPLFIGFAAEGTGRGLTEIRGWVEFVRNFGDVRSDSYLAYAVRGFFGNGGHLCQVATLARGGDVVAALGSLLAQAADDPLLDEVDLLCFPDAVLVPERTVELQRALLDFCRRDAQGRPHYLFAILDALPAAGSDEIVKQRNALVLNNPAAIRSGALYFPWILLADGPAAGRGFVPPCGHVAGIYAARDSAVGVHQAPANVELEGALDLQANVDALLQQTLNPQGINCLRAFPGRGIRVWGARTLSDEPEWTYVNVRRVFLTVCRWIERFMESLVFEPHDEGLWLRVNRELNAYLTELFRQGAFMGATVEEAFYVRCDAVTNPREVRDLSQLVTEIGLAPALPGEFIVISIVQGEEGVTLAVDGDSESLQPLRAAAQVAEVPILHIEANPPGADVAGEYLLIANRSGRGVEMTNWKVVDRVGHRYVFPRFVLPRDAQVRLWTKAGVDTGGDLFWGYDRAVWNNPGDTAFLYDAQDYLISTYTYQASQ</sequence>
<dbReference type="SUPFAM" id="SSF74853">
    <property type="entry name" value="Lamin A/C globular tail domain"/>
    <property type="match status" value="1"/>
</dbReference>
<dbReference type="PANTHER" id="PTHR35861:SF1">
    <property type="entry name" value="PHAGE TAIL SHEATH PROTEIN"/>
    <property type="match status" value="1"/>
</dbReference>
<feature type="domain" description="LTD" evidence="2">
    <location>
        <begin position="394"/>
        <end position="512"/>
    </location>
</feature>
<organism evidence="3 4">
    <name type="scientific">Trichloromonas acetexigens</name>
    <dbReference type="NCBI Taxonomy" id="38815"/>
    <lineage>
        <taxon>Bacteria</taxon>
        <taxon>Pseudomonadati</taxon>
        <taxon>Thermodesulfobacteriota</taxon>
        <taxon>Desulfuromonadia</taxon>
        <taxon>Desulfuromonadales</taxon>
        <taxon>Trichloromonadaceae</taxon>
        <taxon>Trichloromonas</taxon>
    </lineage>
</organism>
<evidence type="ECO:0000256" key="1">
    <source>
        <dbReference type="ARBA" id="ARBA00008005"/>
    </source>
</evidence>
<dbReference type="InterPro" id="IPR020287">
    <property type="entry name" value="Tail_sheath_C"/>
</dbReference>
<dbReference type="Pfam" id="PF17482">
    <property type="entry name" value="Phage_sheath_1C"/>
    <property type="match status" value="1"/>
</dbReference>
<accession>A0A550JHH7</accession>
<dbReference type="RefSeq" id="WP_092056877.1">
    <property type="nucleotide sequence ID" value="NZ_FOJJ01000023.1"/>
</dbReference>